<dbReference type="STRING" id="1235802.C823_01519"/>
<evidence type="ECO:0000259" key="2">
    <source>
        <dbReference type="Pfam" id="PF05065"/>
    </source>
</evidence>
<dbReference type="PATRIC" id="fig|1235802.3.peg.1612"/>
<dbReference type="OrthoDB" id="9786516at2"/>
<sequence length="401" mass="44408">MSKVNELRSQRAKAWDQAKAFLDSHRNEKGILSAEDTAAYEKMEQEIVDLGHEIERQERMDALERELAAPVNTPITAKPESRKVDEKIGRSSDAYKKAFWSQARAKDGIGYEIRNALSEGVDSEGGYLVPDEFEKTLVSALAETNAVREHAHVFNTSNGTHKIPVVVSKGSAAWIDENGAYTESDDVFGMEQIDAHKVGTIIKVSEELLYDSAFDLENYFREEFARRIGDCEEDAFLNGNGTKKPTGLLNATGGAQVGVTAASATAITADELIDLFYSVKSPYRKNAIWVLNDATVRAIRKLKDGNGQYLWQPALREGEFDTILGKKIYTSPFMPTAAAGAKTILFGDLSYYWIGDRQGVTFKRLNERFADYGQVGFLASKRVDGKLVLPEAVKVLQQAAK</sequence>
<dbReference type="SUPFAM" id="SSF56563">
    <property type="entry name" value="Major capsid protein gp5"/>
    <property type="match status" value="1"/>
</dbReference>
<dbReference type="InterPro" id="IPR054612">
    <property type="entry name" value="Phage_capsid-like_C"/>
</dbReference>
<protein>
    <submittedName>
        <fullName evidence="3">HK97 family phage major capsid protein</fullName>
    </submittedName>
</protein>
<evidence type="ECO:0000313" key="3">
    <source>
        <dbReference type="EMBL" id="EMZ32463.1"/>
    </source>
</evidence>
<keyword evidence="4" id="KW-1185">Reference proteome</keyword>
<dbReference type="HOGENOM" id="CLU_041417_4_0_9"/>
<dbReference type="Proteomes" id="UP000012589">
    <property type="component" value="Unassembled WGS sequence"/>
</dbReference>
<comment type="subcellular location">
    <subcellularLocation>
        <location evidence="1">Virion</location>
    </subcellularLocation>
</comment>
<dbReference type="AlphaFoldDB" id="N2B193"/>
<proteinExistence type="predicted"/>
<dbReference type="InterPro" id="IPR024455">
    <property type="entry name" value="Phage_capsid"/>
</dbReference>
<dbReference type="Gene3D" id="3.30.2400.10">
    <property type="entry name" value="Major capsid protein gp5"/>
    <property type="match status" value="1"/>
</dbReference>
<comment type="caution">
    <text evidence="3">The sequence shown here is derived from an EMBL/GenBank/DDBJ whole genome shotgun (WGS) entry which is preliminary data.</text>
</comment>
<gene>
    <name evidence="3" type="ORF">C823_01519</name>
</gene>
<evidence type="ECO:0000313" key="4">
    <source>
        <dbReference type="Proteomes" id="UP000012589"/>
    </source>
</evidence>
<evidence type="ECO:0000256" key="1">
    <source>
        <dbReference type="ARBA" id="ARBA00004328"/>
    </source>
</evidence>
<accession>N2B193</accession>
<feature type="domain" description="Phage capsid-like C-terminal" evidence="2">
    <location>
        <begin position="125"/>
        <end position="397"/>
    </location>
</feature>
<name>N2B193_9FIRM</name>
<reference evidence="3 4" key="1">
    <citation type="journal article" date="2014" name="Genome Announc.">
        <title>Draft genome sequences of the altered schaedler flora, a defined bacterial community from gnotobiotic mice.</title>
        <authorList>
            <person name="Wannemuehler M.J."/>
            <person name="Overstreet A.M."/>
            <person name="Ward D.V."/>
            <person name="Phillips G.J."/>
        </authorList>
    </citation>
    <scope>NUCLEOTIDE SEQUENCE [LARGE SCALE GENOMIC DNA]</scope>
    <source>
        <strain evidence="3 4">ASF492</strain>
    </source>
</reference>
<dbReference type="EMBL" id="AQFT01000042">
    <property type="protein sequence ID" value="EMZ32463.1"/>
    <property type="molecule type" value="Genomic_DNA"/>
</dbReference>
<dbReference type="Gene3D" id="3.30.2320.10">
    <property type="entry name" value="hypothetical protein PF0899 domain"/>
    <property type="match status" value="1"/>
</dbReference>
<dbReference type="eggNOG" id="COG4653">
    <property type="taxonomic scope" value="Bacteria"/>
</dbReference>
<organism evidence="3 4">
    <name type="scientific">Eubacterium plexicaudatum ASF492</name>
    <dbReference type="NCBI Taxonomy" id="1235802"/>
    <lineage>
        <taxon>Bacteria</taxon>
        <taxon>Bacillati</taxon>
        <taxon>Bacillota</taxon>
        <taxon>Clostridia</taxon>
        <taxon>Eubacteriales</taxon>
        <taxon>Eubacteriaceae</taxon>
        <taxon>Eubacterium</taxon>
    </lineage>
</organism>
<dbReference type="NCBIfam" id="TIGR01554">
    <property type="entry name" value="major_cap_HK97"/>
    <property type="match status" value="1"/>
</dbReference>
<dbReference type="Pfam" id="PF05065">
    <property type="entry name" value="Phage_capsid"/>
    <property type="match status" value="1"/>
</dbReference>